<feature type="compositionally biased region" description="Polar residues" evidence="1">
    <location>
        <begin position="993"/>
        <end position="1023"/>
    </location>
</feature>
<feature type="region of interest" description="Disordered" evidence="1">
    <location>
        <begin position="1697"/>
        <end position="1836"/>
    </location>
</feature>
<accession>A0A292PQW2</accession>
<dbReference type="SUPFAM" id="SSF103657">
    <property type="entry name" value="BAR/IMD domain-like"/>
    <property type="match status" value="1"/>
</dbReference>
<feature type="domain" description="DH" evidence="2">
    <location>
        <begin position="1105"/>
        <end position="1332"/>
    </location>
</feature>
<feature type="compositionally biased region" description="Low complexity" evidence="1">
    <location>
        <begin position="595"/>
        <end position="606"/>
    </location>
</feature>
<feature type="compositionally biased region" description="Polar residues" evidence="1">
    <location>
        <begin position="139"/>
        <end position="150"/>
    </location>
</feature>
<name>A0A292PQW2_9PEZI</name>
<dbReference type="SMART" id="SM00325">
    <property type="entry name" value="RhoGEF"/>
    <property type="match status" value="1"/>
</dbReference>
<dbReference type="Gene3D" id="1.20.900.10">
    <property type="entry name" value="Dbl homology (DH) domain"/>
    <property type="match status" value="1"/>
</dbReference>
<proteinExistence type="predicted"/>
<gene>
    <name evidence="3" type="ORF">GSTUAT00005970001</name>
</gene>
<dbReference type="GO" id="GO:0035556">
    <property type="term" value="P:intracellular signal transduction"/>
    <property type="evidence" value="ECO:0007669"/>
    <property type="project" value="InterPro"/>
</dbReference>
<dbReference type="InterPro" id="IPR027267">
    <property type="entry name" value="AH/BAR_dom_sf"/>
</dbReference>
<feature type="compositionally biased region" description="Polar residues" evidence="1">
    <location>
        <begin position="1071"/>
        <end position="1087"/>
    </location>
</feature>
<dbReference type="PANTHER" id="PTHR22834">
    <property type="entry name" value="NUCLEAR FUSION PROTEIN FUS2"/>
    <property type="match status" value="1"/>
</dbReference>
<evidence type="ECO:0000313" key="4">
    <source>
        <dbReference type="Proteomes" id="UP001412239"/>
    </source>
</evidence>
<dbReference type="InterPro" id="IPR035899">
    <property type="entry name" value="DBL_dom_sf"/>
</dbReference>
<protein>
    <recommendedName>
        <fullName evidence="2">DH domain-containing protein</fullName>
    </recommendedName>
</protein>
<feature type="region of interest" description="Disordered" evidence="1">
    <location>
        <begin position="589"/>
        <end position="617"/>
    </location>
</feature>
<feature type="region of interest" description="Disordered" evidence="1">
    <location>
        <begin position="753"/>
        <end position="1100"/>
    </location>
</feature>
<dbReference type="SUPFAM" id="SSF48065">
    <property type="entry name" value="DBL homology domain (DH-domain)"/>
    <property type="match status" value="1"/>
</dbReference>
<feature type="compositionally biased region" description="Polar residues" evidence="1">
    <location>
        <begin position="839"/>
        <end position="849"/>
    </location>
</feature>
<feature type="region of interest" description="Disordered" evidence="1">
    <location>
        <begin position="1"/>
        <end position="264"/>
    </location>
</feature>
<reference evidence="3" key="1">
    <citation type="submission" date="2015-10" db="EMBL/GenBank/DDBJ databases">
        <authorList>
            <person name="Regsiter A."/>
            <person name="william w."/>
        </authorList>
    </citation>
    <scope>NUCLEOTIDE SEQUENCE</scope>
    <source>
        <strain evidence="3">Montdore</strain>
    </source>
</reference>
<dbReference type="CDD" id="cd07589">
    <property type="entry name" value="BAR_DNMBP"/>
    <property type="match status" value="1"/>
</dbReference>
<feature type="compositionally biased region" description="Basic and acidic residues" evidence="1">
    <location>
        <begin position="402"/>
        <end position="416"/>
    </location>
</feature>
<feature type="region of interest" description="Disordered" evidence="1">
    <location>
        <begin position="279"/>
        <end position="416"/>
    </location>
</feature>
<organism evidence="3 4">
    <name type="scientific">Tuber aestivum</name>
    <name type="common">summer truffle</name>
    <dbReference type="NCBI Taxonomy" id="59557"/>
    <lineage>
        <taxon>Eukaryota</taxon>
        <taxon>Fungi</taxon>
        <taxon>Dikarya</taxon>
        <taxon>Ascomycota</taxon>
        <taxon>Pezizomycotina</taxon>
        <taxon>Pezizomycetes</taxon>
        <taxon>Pezizales</taxon>
        <taxon>Tuberaceae</taxon>
        <taxon>Tuber</taxon>
    </lineage>
</organism>
<dbReference type="CDD" id="cd00160">
    <property type="entry name" value="RhoGEF"/>
    <property type="match status" value="1"/>
</dbReference>
<feature type="region of interest" description="Disordered" evidence="1">
    <location>
        <begin position="1629"/>
        <end position="1660"/>
    </location>
</feature>
<dbReference type="InterPro" id="IPR000219">
    <property type="entry name" value="DH_dom"/>
</dbReference>
<feature type="compositionally biased region" description="Basic and acidic residues" evidence="1">
    <location>
        <begin position="1801"/>
        <end position="1815"/>
    </location>
</feature>
<feature type="compositionally biased region" description="Acidic residues" evidence="1">
    <location>
        <begin position="484"/>
        <end position="493"/>
    </location>
</feature>
<feature type="compositionally biased region" description="Polar residues" evidence="1">
    <location>
        <begin position="1720"/>
        <end position="1741"/>
    </location>
</feature>
<feature type="compositionally biased region" description="Basic and acidic residues" evidence="1">
    <location>
        <begin position="1024"/>
        <end position="1034"/>
    </location>
</feature>
<dbReference type="PROSITE" id="PS50010">
    <property type="entry name" value="DH_2"/>
    <property type="match status" value="1"/>
</dbReference>
<dbReference type="PANTHER" id="PTHR22834:SF20">
    <property type="entry name" value="SH3 DOMAIN-CONTAINING PROTEIN"/>
    <property type="match status" value="1"/>
</dbReference>
<dbReference type="GO" id="GO:0005737">
    <property type="term" value="C:cytoplasm"/>
    <property type="evidence" value="ECO:0007669"/>
    <property type="project" value="TreeGrafter"/>
</dbReference>
<feature type="compositionally biased region" description="Low complexity" evidence="1">
    <location>
        <begin position="111"/>
        <end position="120"/>
    </location>
</feature>
<feature type="compositionally biased region" description="Basic and acidic residues" evidence="1">
    <location>
        <begin position="1088"/>
        <end position="1099"/>
    </location>
</feature>
<sequence>MPSGSLPAASAFQPPDPQMPEQSSPASPSPTKASQPRAILPKSSSINSKTNYISPYRQTPPSSRSVSSPLAKSSTIPSTTNVHSPNFKDIVNRFNTKQDEKIPNPSNRIPAVAAAGPNAARTRKPPAWKPAGGGGGQTGVSARSSNQSAAGRSRAGERSGSTQSHSISSKGKGSSRARRPGTSMSNGVEEATSARHLLPPLDTSFGDKPSGPNGHRRSRSALEIHSPSAASLADTEGETSSAGFSAHPLRHRRSRSNADVFSSPTDAMEIDAIFDRSAAVPQGLPSPRSVSTAKSNIPVARHPPTLDYGYGARNASRATSLAPAAVSSHGSRHPPRPSASPRLAAYITTPQPKKSPPLRSSRGQRLPTAGSAAASRQKFQNNQQSPLSYSKETNLQRGRGARTFEPENNRGKDVKKRIPELGTVDFAARRARIQNAFNETLKETSESKTKVVYKESSKQSLRGEMVDDRDGGSSEARGGYQERIEEEEEDELGESPISNNLEVAAKPHGEVVQDSVDPEPIESKFISVLPARSESMEMGAESYFDESRINDLWDRRQSLSSSLRSSLSSFDERPPPIEDLHANQISSYHQTTNNGAGSAGVSPSSAQEPPVLAGTRSEEPSIPVIVTPDMPSGSLRLVHIPQLLRPDSTMTAWSMATGPNRDSSDIRDGTAHEVVGCIGSIIEAPESNQLESTTRTKPDSISVTSDTTERANLSPVAATSASSTPLDDRATIVDVFDHYDEPREDFLKSYADTEEEVTEFETGADTVDDCADDVNEETEDAETEGETEEGVTDGETEEEEETEESETETETEDGTEVEEATSTEGYDDYVEDSELCDYTSCSDIPSSARPSIGDQSEGWETTSSRASPELDIHPTKRQLIQRLDSPTTPRQSTDGSEFPLPPTPPPKDYHFLPPAPPAKDPPRAVSPSPSAMSTPPVYSSNRMPLHTPLQLPEIERDNEPLGLAINVFPTYTERTSSPLPPPPGSRSGPDRWNASSTMDHYGNNTRQSQDSQHPYSGRQSLDQYSHRPSLDRAHSYPAKQSNSPSSSFYSELESRHSSISVGPNGYRHSETPASSMAPTKRGSSSIHSQEHPGPREAPEQKLLIKRRHLLKELVDTESSYFRDMTVAMEIYKGSANACSSITLDDIKVLFGNTDAIVQFSKTFLESLKAAVGSVYVLRRARSGVNSSAVSIANSANSGDEDSKSNSFEDIATEEEKDRRTYVGEVFMDMFYNMERVYGEYCKNHDNAVGRLQKLEGNRGVAIWLAECKACAEDLTNAWNLESLLIKPVQRILKYPLLLTQLLECTPRSHPDFTQLEVAAKEMKFVADRINEMKKRKDMVERIVGRKRAETDIRHGITKGFARRAEKLKQSVGLSEVVVDDVYNRLFENYNMHFVQVQVIIRDIEIYTMDIQSHIEKFLEFTQTIKEFVDISHTQHPEIETKWRKFDSAMKEMASTYLQEHKLRVRKHSIEPLEMLLKMHESPQRIMTKRNKKAVDYARYRAIRDRGDTPDKKSIELADAYVALNETLIDELPKLFRLTKKLIDTVLLNFVELQGLWMNSWAAKLRMTFTEMEMPAEVDSIVKDFMGDFSYNEQSLNHMGICNGTLKAMLLPQTQFLSPSSTLSLDAFEYPRRPSTSEGNGLSTTGRDRALSLTSHSPTALSFDKPFEERRHSGGSTLSPLIAMGPVLPIVPQIASNPRGRAGSAHLQRSPMRITPPVPQRSFSTMTADRQLHTPVTRTYSPSLPDRPGSRAYSLAPTLFDGPETQTGNPTLVDSGAGPHSRSASPAPTPMFSSAMPMEDDREMKSDSESQSRDPSRSASRAPSVASSSRQSQRRALTLSNNSTPIFVVASLYEFNIDKQRREGGFPYLTYVQGEIFDVCPPVPYRQTSSNSLIGGGNEGRDLVGEKPRRRKWRTWLDLVQAFRTSLDFFFFFPFLLQS</sequence>
<dbReference type="InterPro" id="IPR001331">
    <property type="entry name" value="GDS_CDC24_CS"/>
</dbReference>
<feature type="region of interest" description="Disordered" evidence="1">
    <location>
        <begin position="454"/>
        <end position="518"/>
    </location>
</feature>
<feature type="compositionally biased region" description="Polar residues" evidence="1">
    <location>
        <begin position="927"/>
        <end position="942"/>
    </location>
</feature>
<feature type="compositionally biased region" description="Polar residues" evidence="1">
    <location>
        <begin position="377"/>
        <end position="396"/>
    </location>
</feature>
<evidence type="ECO:0000259" key="2">
    <source>
        <dbReference type="PROSITE" id="PS50010"/>
    </source>
</evidence>
<feature type="compositionally biased region" description="Polar residues" evidence="1">
    <location>
        <begin position="884"/>
        <end position="895"/>
    </location>
</feature>
<feature type="compositionally biased region" description="Low complexity" evidence="1">
    <location>
        <begin position="22"/>
        <end position="36"/>
    </location>
</feature>
<feature type="compositionally biased region" description="Polar residues" evidence="1">
    <location>
        <begin position="1633"/>
        <end position="1644"/>
    </location>
</feature>
<dbReference type="GO" id="GO:0031991">
    <property type="term" value="P:regulation of actomyosin contractile ring contraction"/>
    <property type="evidence" value="ECO:0007669"/>
    <property type="project" value="TreeGrafter"/>
</dbReference>
<dbReference type="FunFam" id="1.20.900.10:FF:000053">
    <property type="entry name" value="Rho guanyl nucleotide exchange factor, putative"/>
    <property type="match status" value="1"/>
</dbReference>
<feature type="compositionally biased region" description="Low complexity" evidence="1">
    <location>
        <begin position="1041"/>
        <end position="1051"/>
    </location>
</feature>
<dbReference type="GO" id="GO:0005085">
    <property type="term" value="F:guanyl-nucleotide exchange factor activity"/>
    <property type="evidence" value="ECO:0007669"/>
    <property type="project" value="InterPro"/>
</dbReference>
<evidence type="ECO:0000256" key="1">
    <source>
        <dbReference type="SAM" id="MobiDB-lite"/>
    </source>
</evidence>
<feature type="compositionally biased region" description="Polar residues" evidence="1">
    <location>
        <begin position="687"/>
        <end position="706"/>
    </location>
</feature>
<feature type="compositionally biased region" description="Acidic residues" evidence="1">
    <location>
        <begin position="766"/>
        <end position="835"/>
    </location>
</feature>
<dbReference type="GO" id="GO:0032955">
    <property type="term" value="P:regulation of division septum assembly"/>
    <property type="evidence" value="ECO:0007669"/>
    <property type="project" value="TreeGrafter"/>
</dbReference>
<feature type="compositionally biased region" description="Low complexity" evidence="1">
    <location>
        <begin position="1816"/>
        <end position="1835"/>
    </location>
</feature>
<dbReference type="Gene3D" id="1.20.1270.60">
    <property type="entry name" value="Arfaptin homology (AH) domain/BAR domain"/>
    <property type="match status" value="1"/>
</dbReference>
<dbReference type="PROSITE" id="PS00741">
    <property type="entry name" value="DH_1"/>
    <property type="match status" value="1"/>
</dbReference>
<dbReference type="EMBL" id="LN891063">
    <property type="protein sequence ID" value="CUS09926.1"/>
    <property type="molecule type" value="Genomic_DNA"/>
</dbReference>
<evidence type="ECO:0000313" key="3">
    <source>
        <dbReference type="EMBL" id="CUS09926.1"/>
    </source>
</evidence>
<dbReference type="Pfam" id="PF00621">
    <property type="entry name" value="RhoGEF"/>
    <property type="match status" value="1"/>
</dbReference>
<dbReference type="Proteomes" id="UP001412239">
    <property type="component" value="Unassembled WGS sequence"/>
</dbReference>
<keyword evidence="4" id="KW-1185">Reference proteome</keyword>
<feature type="compositionally biased region" description="Polar residues" evidence="1">
    <location>
        <begin position="42"/>
        <end position="84"/>
    </location>
</feature>
<dbReference type="InterPro" id="IPR051492">
    <property type="entry name" value="Dynamin-Rho_GEF"/>
</dbReference>
<feature type="region of interest" description="Disordered" evidence="1">
    <location>
        <begin position="687"/>
        <end position="711"/>
    </location>
</feature>